<keyword evidence="2" id="KW-0808">Transferase</keyword>
<keyword evidence="5" id="KW-1185">Reference proteome</keyword>
<dbReference type="PANTHER" id="PTHR43861">
    <property type="entry name" value="TRANS-ACONITATE 2-METHYLTRANSFERASE-RELATED"/>
    <property type="match status" value="1"/>
</dbReference>
<keyword evidence="1 4" id="KW-0489">Methyltransferase</keyword>
<gene>
    <name evidence="4" type="ORF">ICC18_17670</name>
</gene>
<protein>
    <submittedName>
        <fullName evidence="4">Class I SAM-dependent methyltransferase</fullName>
    </submittedName>
</protein>
<dbReference type="Pfam" id="PF13649">
    <property type="entry name" value="Methyltransf_25"/>
    <property type="match status" value="1"/>
</dbReference>
<dbReference type="AlphaFoldDB" id="A0A926KR38"/>
<reference evidence="4" key="1">
    <citation type="submission" date="2020-09" db="EMBL/GenBank/DDBJ databases">
        <title>Draft Genome Sequence of Paenibacillus sp. WST5.</title>
        <authorList>
            <person name="Bao Z."/>
        </authorList>
    </citation>
    <scope>NUCLEOTIDE SEQUENCE</scope>
    <source>
        <strain evidence="4">WST5</strain>
    </source>
</reference>
<comment type="caution">
    <text evidence="4">The sequence shown here is derived from an EMBL/GenBank/DDBJ whole genome shotgun (WGS) entry which is preliminary data.</text>
</comment>
<accession>A0A926KR38</accession>
<evidence type="ECO:0000313" key="4">
    <source>
        <dbReference type="EMBL" id="MBD0381952.1"/>
    </source>
</evidence>
<feature type="domain" description="Methyltransferase" evidence="3">
    <location>
        <begin position="43"/>
        <end position="132"/>
    </location>
</feature>
<dbReference type="Gene3D" id="3.40.50.150">
    <property type="entry name" value="Vaccinia Virus protein VP39"/>
    <property type="match status" value="1"/>
</dbReference>
<dbReference type="GO" id="GO:0008168">
    <property type="term" value="F:methyltransferase activity"/>
    <property type="evidence" value="ECO:0007669"/>
    <property type="project" value="UniProtKB-KW"/>
</dbReference>
<dbReference type="PANTHER" id="PTHR43861:SF1">
    <property type="entry name" value="TRANS-ACONITATE 2-METHYLTRANSFERASE"/>
    <property type="match status" value="1"/>
</dbReference>
<organism evidence="4 5">
    <name type="scientific">Paenibacillus sedimenti</name>
    <dbReference type="NCBI Taxonomy" id="2770274"/>
    <lineage>
        <taxon>Bacteria</taxon>
        <taxon>Bacillati</taxon>
        <taxon>Bacillota</taxon>
        <taxon>Bacilli</taxon>
        <taxon>Bacillales</taxon>
        <taxon>Paenibacillaceae</taxon>
        <taxon>Paenibacillus</taxon>
    </lineage>
</organism>
<dbReference type="InterPro" id="IPR029063">
    <property type="entry name" value="SAM-dependent_MTases_sf"/>
</dbReference>
<evidence type="ECO:0000256" key="2">
    <source>
        <dbReference type="ARBA" id="ARBA00022679"/>
    </source>
</evidence>
<dbReference type="EMBL" id="JACVVD010000006">
    <property type="protein sequence ID" value="MBD0381952.1"/>
    <property type="molecule type" value="Genomic_DNA"/>
</dbReference>
<dbReference type="InterPro" id="IPR041698">
    <property type="entry name" value="Methyltransf_25"/>
</dbReference>
<evidence type="ECO:0000256" key="1">
    <source>
        <dbReference type="ARBA" id="ARBA00022603"/>
    </source>
</evidence>
<evidence type="ECO:0000259" key="3">
    <source>
        <dbReference type="Pfam" id="PF13649"/>
    </source>
</evidence>
<dbReference type="Proteomes" id="UP000650466">
    <property type="component" value="Unassembled WGS sequence"/>
</dbReference>
<name>A0A926KR38_9BACL</name>
<dbReference type="GO" id="GO:0032259">
    <property type="term" value="P:methylation"/>
    <property type="evidence" value="ECO:0007669"/>
    <property type="project" value="UniProtKB-KW"/>
</dbReference>
<dbReference type="SUPFAM" id="SSF53335">
    <property type="entry name" value="S-adenosyl-L-methionine-dependent methyltransferases"/>
    <property type="match status" value="1"/>
</dbReference>
<proteinExistence type="predicted"/>
<dbReference type="CDD" id="cd02440">
    <property type="entry name" value="AdoMet_MTases"/>
    <property type="match status" value="1"/>
</dbReference>
<evidence type="ECO:0000313" key="5">
    <source>
        <dbReference type="Proteomes" id="UP000650466"/>
    </source>
</evidence>
<sequence>MQDYYGARADEYERIYKREDPDYQQGLTMLAQAMTNVVRGQRVLEVACGTGYWTQFAAEVADHITGVDIRPEVLQIAKAKPWPANKVALCVGDAYRLEQVEGEFECGVANFWFSHVPKNRIDEFLEGFHHRLGAGASVFMADNVYVPGRGGELIRKDDSEDTYKRRELADGSQHEIIKNYYSFEELHDIFKPYVKHLNIFVGSSFWYVSYKLE</sequence>